<reference evidence="2 3" key="1">
    <citation type="submission" date="2019-06" db="EMBL/GenBank/DDBJ databases">
        <authorList>
            <person name="Broberg M."/>
        </authorList>
    </citation>
    <scope>NUCLEOTIDE SEQUENCE [LARGE SCALE GENOMIC DNA]</scope>
</reference>
<dbReference type="EMBL" id="CABFNS010000622">
    <property type="protein sequence ID" value="VUC22510.1"/>
    <property type="molecule type" value="Genomic_DNA"/>
</dbReference>
<feature type="compositionally biased region" description="Low complexity" evidence="1">
    <location>
        <begin position="102"/>
        <end position="118"/>
    </location>
</feature>
<dbReference type="Proteomes" id="UP000766486">
    <property type="component" value="Unassembled WGS sequence"/>
</dbReference>
<sequence>MICANTFGIWEYYGNSVTKAAKGCGLSPSPNPSGTTASGTSAGEQSTTIAGQPSTSTAPGQTLDIKTSSATQTTGQNGSAVTSKAASTSSQISNTSTLSTVSTRASTPGTSTPSSPVQSAAAGHAHFATPLMAAIVIALAGLC</sequence>
<comment type="caution">
    <text evidence="2">The sequence shown here is derived from an EMBL/GenBank/DDBJ whole genome shotgun (WGS) entry which is preliminary data.</text>
</comment>
<feature type="region of interest" description="Disordered" evidence="1">
    <location>
        <begin position="25"/>
        <end position="118"/>
    </location>
</feature>
<proteinExistence type="predicted"/>
<protein>
    <submittedName>
        <fullName evidence="2">Uncharacterized protein</fullName>
    </submittedName>
</protein>
<feature type="compositionally biased region" description="Polar residues" evidence="1">
    <location>
        <begin position="32"/>
        <end position="78"/>
    </location>
</feature>
<evidence type="ECO:0000313" key="3">
    <source>
        <dbReference type="Proteomes" id="UP000766486"/>
    </source>
</evidence>
<feature type="compositionally biased region" description="Low complexity" evidence="1">
    <location>
        <begin position="79"/>
        <end position="90"/>
    </location>
</feature>
<evidence type="ECO:0000256" key="1">
    <source>
        <dbReference type="SAM" id="MobiDB-lite"/>
    </source>
</evidence>
<feature type="compositionally biased region" description="Polar residues" evidence="1">
    <location>
        <begin position="91"/>
        <end position="101"/>
    </location>
</feature>
<keyword evidence="3" id="KW-1185">Reference proteome</keyword>
<accession>A0ABY6TV23</accession>
<organism evidence="2 3">
    <name type="scientific">Bionectria ochroleuca</name>
    <name type="common">Gliocladium roseum</name>
    <dbReference type="NCBI Taxonomy" id="29856"/>
    <lineage>
        <taxon>Eukaryota</taxon>
        <taxon>Fungi</taxon>
        <taxon>Dikarya</taxon>
        <taxon>Ascomycota</taxon>
        <taxon>Pezizomycotina</taxon>
        <taxon>Sordariomycetes</taxon>
        <taxon>Hypocreomycetidae</taxon>
        <taxon>Hypocreales</taxon>
        <taxon>Bionectriaceae</taxon>
        <taxon>Clonostachys</taxon>
    </lineage>
</organism>
<name>A0ABY6TV23_BIOOC</name>
<evidence type="ECO:0000313" key="2">
    <source>
        <dbReference type="EMBL" id="VUC22510.1"/>
    </source>
</evidence>
<gene>
    <name evidence="2" type="ORF">CLO192961_LOCUS87958</name>
</gene>